<accession>I0JJF5</accession>
<dbReference type="Proteomes" id="UP000007397">
    <property type="component" value="Chromosome"/>
</dbReference>
<proteinExistence type="predicted"/>
<dbReference type="HOGENOM" id="CLU_3216974_0_0_9"/>
<evidence type="ECO:0000313" key="1">
    <source>
        <dbReference type="EMBL" id="CCG44273.1"/>
    </source>
</evidence>
<organism evidence="1 2">
    <name type="scientific">Halobacillus halophilus (strain ATCC 35676 / DSM 2266 / JCM 20832 / KCTC 3685 / LMG 17431 / NBRC 102448 / NCIMB 2269)</name>
    <name type="common">Sporosarcina halophila</name>
    <dbReference type="NCBI Taxonomy" id="866895"/>
    <lineage>
        <taxon>Bacteria</taxon>
        <taxon>Bacillati</taxon>
        <taxon>Bacillota</taxon>
        <taxon>Bacilli</taxon>
        <taxon>Bacillales</taxon>
        <taxon>Bacillaceae</taxon>
        <taxon>Halobacillus</taxon>
    </lineage>
</organism>
<protein>
    <submittedName>
        <fullName evidence="1">Uncharacterized protein</fullName>
    </submittedName>
</protein>
<dbReference type="RefSeq" id="WP_014642177.1">
    <property type="nucleotide sequence ID" value="NC_017668.1"/>
</dbReference>
<dbReference type="STRING" id="866895.HBHAL_1911"/>
<keyword evidence="2" id="KW-1185">Reference proteome</keyword>
<gene>
    <name evidence="1" type="ordered locus">HBHAL_1911</name>
</gene>
<dbReference type="PATRIC" id="fig|866895.3.peg.912"/>
<dbReference type="KEGG" id="hhd:HBHAL_1911"/>
<reference evidence="1 2" key="1">
    <citation type="journal article" date="2013" name="Environ. Microbiol.">
        <title>Chloride and organic osmolytes: a hybrid strategy to cope with elevated salinities by the moderately halophilic, chloride-dependent bacterium Halobacillus halophilus.</title>
        <authorList>
            <person name="Saum S.H."/>
            <person name="Pfeiffer F."/>
            <person name="Palm P."/>
            <person name="Rampp M."/>
            <person name="Schuster S.C."/>
            <person name="Muller V."/>
            <person name="Oesterhelt D."/>
        </authorList>
    </citation>
    <scope>NUCLEOTIDE SEQUENCE [LARGE SCALE GENOMIC DNA]</scope>
    <source>
        <strain evidence="2">ATCC 35676 / DSM 2266 / JCM 20832 / KCTC 3685 / LMG 17431 / NBRC 102448 / NCIMB 2269</strain>
    </source>
</reference>
<name>I0JJF5_HALH3</name>
<dbReference type="EMBL" id="HE717023">
    <property type="protein sequence ID" value="CCG44273.1"/>
    <property type="molecule type" value="Genomic_DNA"/>
</dbReference>
<sequence length="44" mass="5037">MPLKRYVLIINPEDSLSIVEAKSMRHAYENHYGKITSDPSGDYP</sequence>
<evidence type="ECO:0000313" key="2">
    <source>
        <dbReference type="Proteomes" id="UP000007397"/>
    </source>
</evidence>
<dbReference type="AlphaFoldDB" id="I0JJF5"/>